<dbReference type="EMBL" id="BMXR01000004">
    <property type="protein sequence ID" value="GGX53228.1"/>
    <property type="molecule type" value="Genomic_DNA"/>
</dbReference>
<name>A0A918K7H3_9GAMM</name>
<feature type="domain" description="Adaptor protein ClpS core" evidence="2">
    <location>
        <begin position="49"/>
        <end position="128"/>
    </location>
</feature>
<protein>
    <recommendedName>
        <fullName evidence="1">ATP-dependent Clp protease adapter protein ClpS</fullName>
    </recommendedName>
</protein>
<proteinExistence type="inferred from homology"/>
<evidence type="ECO:0000256" key="1">
    <source>
        <dbReference type="HAMAP-Rule" id="MF_00302"/>
    </source>
</evidence>
<keyword evidence="3" id="KW-0378">Hydrolase</keyword>
<dbReference type="InterPro" id="IPR022935">
    <property type="entry name" value="ClpS"/>
</dbReference>
<accession>A0A918K7H3</accession>
<dbReference type="GO" id="GO:0006508">
    <property type="term" value="P:proteolysis"/>
    <property type="evidence" value="ECO:0007669"/>
    <property type="project" value="UniProtKB-UniRule"/>
</dbReference>
<dbReference type="AlphaFoldDB" id="A0A918K7H3"/>
<comment type="subunit">
    <text evidence="1">Binds to the N-terminal domain of the chaperone ClpA.</text>
</comment>
<keyword evidence="4" id="KW-1185">Reference proteome</keyword>
<dbReference type="HAMAP" id="MF_00302">
    <property type="entry name" value="ClpS"/>
    <property type="match status" value="1"/>
</dbReference>
<dbReference type="SUPFAM" id="SSF54736">
    <property type="entry name" value="ClpS-like"/>
    <property type="match status" value="1"/>
</dbReference>
<evidence type="ECO:0000259" key="2">
    <source>
        <dbReference type="Pfam" id="PF02617"/>
    </source>
</evidence>
<comment type="similarity">
    <text evidence="1">Belongs to the ClpS family.</text>
</comment>
<evidence type="ECO:0000313" key="4">
    <source>
        <dbReference type="Proteomes" id="UP000626148"/>
    </source>
</evidence>
<comment type="caution">
    <text evidence="3">The sequence shown here is derived from an EMBL/GenBank/DDBJ whole genome shotgun (WGS) entry which is preliminary data.</text>
</comment>
<reference evidence="3" key="2">
    <citation type="submission" date="2020-09" db="EMBL/GenBank/DDBJ databases">
        <authorList>
            <person name="Sun Q."/>
            <person name="Kim S."/>
        </authorList>
    </citation>
    <scope>NUCLEOTIDE SEQUENCE</scope>
    <source>
        <strain evidence="3">KCTC 22169</strain>
    </source>
</reference>
<dbReference type="FunFam" id="3.30.1390.10:FF:000002">
    <property type="entry name" value="ATP-dependent Clp protease adapter protein ClpS"/>
    <property type="match status" value="1"/>
</dbReference>
<comment type="function">
    <text evidence="1">Involved in the modulation of the specificity of the ClpAP-mediated ATP-dependent protein degradation.</text>
</comment>
<dbReference type="NCBIfam" id="NF000672">
    <property type="entry name" value="PRK00033.1-5"/>
    <property type="match status" value="1"/>
</dbReference>
<keyword evidence="3" id="KW-0645">Protease</keyword>
<dbReference type="Gene3D" id="3.30.1390.10">
    <property type="match status" value="1"/>
</dbReference>
<dbReference type="Proteomes" id="UP000626148">
    <property type="component" value="Unassembled WGS sequence"/>
</dbReference>
<dbReference type="PANTHER" id="PTHR33473">
    <property type="entry name" value="ATP-DEPENDENT CLP PROTEASE ADAPTER PROTEIN CLPS1, CHLOROPLASTIC"/>
    <property type="match status" value="1"/>
</dbReference>
<dbReference type="NCBIfam" id="NF000669">
    <property type="entry name" value="PRK00033.1-2"/>
    <property type="match status" value="1"/>
</dbReference>
<dbReference type="Pfam" id="PF02617">
    <property type="entry name" value="ClpS"/>
    <property type="match status" value="1"/>
</dbReference>
<dbReference type="InterPro" id="IPR003769">
    <property type="entry name" value="ClpS_core"/>
</dbReference>
<evidence type="ECO:0000313" key="3">
    <source>
        <dbReference type="EMBL" id="GGX53228.1"/>
    </source>
</evidence>
<gene>
    <name evidence="1 3" type="primary">clpS</name>
    <name evidence="3" type="ORF">GCM10007392_20910</name>
</gene>
<dbReference type="InterPro" id="IPR014719">
    <property type="entry name" value="Ribosomal_bL12_C/ClpS-like"/>
</dbReference>
<reference evidence="3" key="1">
    <citation type="journal article" date="2014" name="Int. J. Syst. Evol. Microbiol.">
        <title>Complete genome sequence of Corynebacterium casei LMG S-19264T (=DSM 44701T), isolated from a smear-ripened cheese.</title>
        <authorList>
            <consortium name="US DOE Joint Genome Institute (JGI-PGF)"/>
            <person name="Walter F."/>
            <person name="Albersmeier A."/>
            <person name="Kalinowski J."/>
            <person name="Ruckert C."/>
        </authorList>
    </citation>
    <scope>NUCLEOTIDE SEQUENCE</scope>
    <source>
        <strain evidence="3">KCTC 22169</strain>
    </source>
</reference>
<dbReference type="GO" id="GO:0030163">
    <property type="term" value="P:protein catabolic process"/>
    <property type="evidence" value="ECO:0007669"/>
    <property type="project" value="InterPro"/>
</dbReference>
<organism evidence="3 4">
    <name type="scientific">Saccharospirillum salsuginis</name>
    <dbReference type="NCBI Taxonomy" id="418750"/>
    <lineage>
        <taxon>Bacteria</taxon>
        <taxon>Pseudomonadati</taxon>
        <taxon>Pseudomonadota</taxon>
        <taxon>Gammaproteobacteria</taxon>
        <taxon>Oceanospirillales</taxon>
        <taxon>Saccharospirillaceae</taxon>
        <taxon>Saccharospirillum</taxon>
    </lineage>
</organism>
<dbReference type="GO" id="GO:0008233">
    <property type="term" value="F:peptidase activity"/>
    <property type="evidence" value="ECO:0007669"/>
    <property type="project" value="UniProtKB-KW"/>
</dbReference>
<sequence length="135" mass="15281">MNFSYIETMGNVQMILARAMHGITRLGPDEPGQEGDHGVAVETSDPEVKQPPLYRVVLLNDDYTPMEFVVHILEQFFYMSREKATQVMLTVHTQGKGVCGVYTKDIAETKAAMVNEYSRENEHPLVCEVEEVDDE</sequence>
<dbReference type="PANTHER" id="PTHR33473:SF19">
    <property type="entry name" value="ATP-DEPENDENT CLP PROTEASE ADAPTER PROTEIN CLPS"/>
    <property type="match status" value="1"/>
</dbReference>